<accession>A0A0E9VP20</accession>
<proteinExistence type="predicted"/>
<protein>
    <submittedName>
        <fullName evidence="1">Uncharacterized protein</fullName>
    </submittedName>
</protein>
<dbReference type="AlphaFoldDB" id="A0A0E9VP20"/>
<name>A0A0E9VP20_ANGAN</name>
<reference evidence="1" key="1">
    <citation type="submission" date="2014-11" db="EMBL/GenBank/DDBJ databases">
        <authorList>
            <person name="Amaro Gonzalez C."/>
        </authorList>
    </citation>
    <scope>NUCLEOTIDE SEQUENCE</scope>
</reference>
<dbReference type="EMBL" id="GBXM01029579">
    <property type="protein sequence ID" value="JAH78998.1"/>
    <property type="molecule type" value="Transcribed_RNA"/>
</dbReference>
<sequence>MLVHTHQRALLLILTLQMLLQAFCIIASL</sequence>
<reference evidence="1" key="2">
    <citation type="journal article" date="2015" name="Fish Shellfish Immunol.">
        <title>Early steps in the European eel (Anguilla anguilla)-Vibrio vulnificus interaction in the gills: Role of the RtxA13 toxin.</title>
        <authorList>
            <person name="Callol A."/>
            <person name="Pajuelo D."/>
            <person name="Ebbesson L."/>
            <person name="Teles M."/>
            <person name="MacKenzie S."/>
            <person name="Amaro C."/>
        </authorList>
    </citation>
    <scope>NUCLEOTIDE SEQUENCE</scope>
</reference>
<organism evidence="1">
    <name type="scientific">Anguilla anguilla</name>
    <name type="common">European freshwater eel</name>
    <name type="synonym">Muraena anguilla</name>
    <dbReference type="NCBI Taxonomy" id="7936"/>
    <lineage>
        <taxon>Eukaryota</taxon>
        <taxon>Metazoa</taxon>
        <taxon>Chordata</taxon>
        <taxon>Craniata</taxon>
        <taxon>Vertebrata</taxon>
        <taxon>Euteleostomi</taxon>
        <taxon>Actinopterygii</taxon>
        <taxon>Neopterygii</taxon>
        <taxon>Teleostei</taxon>
        <taxon>Anguilliformes</taxon>
        <taxon>Anguillidae</taxon>
        <taxon>Anguilla</taxon>
    </lineage>
</organism>
<evidence type="ECO:0000313" key="1">
    <source>
        <dbReference type="EMBL" id="JAH78998.1"/>
    </source>
</evidence>